<comment type="function">
    <text evidence="12">Pectinolytic enzymes consist of four classes of enzymes: pectin lyase, polygalacturonase, pectin methylesterase and rhamnogalacturonase. Among pectinolytic enzymes, pectin lyase is the most important in depolymerization of pectin, since it cleaves internal glycosidic bonds of highly methylated pectins.</text>
</comment>
<evidence type="ECO:0000256" key="11">
    <source>
        <dbReference type="ARBA" id="ARBA00036818"/>
    </source>
</evidence>
<dbReference type="Gene3D" id="2.160.20.10">
    <property type="entry name" value="Single-stranded right-handed beta-helix, Pectin lyase-like"/>
    <property type="match status" value="1"/>
</dbReference>
<dbReference type="Proteomes" id="UP000184383">
    <property type="component" value="Unassembled WGS sequence"/>
</dbReference>
<gene>
    <name evidence="17" type="ORF">ASPWEDRAFT_270838</name>
</gene>
<evidence type="ECO:0000256" key="3">
    <source>
        <dbReference type="ARBA" id="ARBA00022525"/>
    </source>
</evidence>
<dbReference type="PANTHER" id="PTHR31683:SF67">
    <property type="entry name" value="PECTIN LYASE F-RELATED"/>
    <property type="match status" value="1"/>
</dbReference>
<keyword evidence="4 15" id="KW-0732">Signal</keyword>
<evidence type="ECO:0000313" key="17">
    <source>
        <dbReference type="EMBL" id="OJJ41518.1"/>
    </source>
</evidence>
<dbReference type="InterPro" id="IPR002022">
    <property type="entry name" value="Pec_lyase"/>
</dbReference>
<evidence type="ECO:0000256" key="2">
    <source>
        <dbReference type="ARBA" id="ARBA00010980"/>
    </source>
</evidence>
<dbReference type="GO" id="GO:0071555">
    <property type="term" value="P:cell wall organization"/>
    <property type="evidence" value="ECO:0007669"/>
    <property type="project" value="UniProtKB-KW"/>
</dbReference>
<dbReference type="OrthoDB" id="1637350at2759"/>
<keyword evidence="7 14" id="KW-0456">Lyase</keyword>
<dbReference type="SUPFAM" id="SSF51126">
    <property type="entry name" value="Pectin lyase-like"/>
    <property type="match status" value="1"/>
</dbReference>
<dbReference type="EC" id="4.2.2.10" evidence="13"/>
<dbReference type="GO" id="GO:0000272">
    <property type="term" value="P:polysaccharide catabolic process"/>
    <property type="evidence" value="ECO:0007669"/>
    <property type="project" value="UniProtKB-KW"/>
</dbReference>
<evidence type="ECO:0000256" key="10">
    <source>
        <dbReference type="ARBA" id="ARBA00023326"/>
    </source>
</evidence>
<dbReference type="Pfam" id="PF00544">
    <property type="entry name" value="Pectate_lyase_4"/>
    <property type="match status" value="1"/>
</dbReference>
<dbReference type="InterPro" id="IPR045032">
    <property type="entry name" value="PEL"/>
</dbReference>
<dbReference type="InterPro" id="IPR011050">
    <property type="entry name" value="Pectin_lyase_fold/virulence"/>
</dbReference>
<comment type="catalytic activity">
    <reaction evidence="11">
        <text>Eliminative cleavage of (1-&gt;4)-alpha-D-galacturonan methyl ester to give oligosaccharides with 4-deoxy-6-O-methyl-alpha-D-galact-4-enuronosyl groups at their non-reducing ends.</text>
        <dbReference type="EC" id="4.2.2.10"/>
    </reaction>
</comment>
<protein>
    <recommendedName>
        <fullName evidence="13">pectin lyase</fullName>
        <ecNumber evidence="13">4.2.2.10</ecNumber>
    </recommendedName>
</protein>
<keyword evidence="18" id="KW-1185">Reference proteome</keyword>
<proteinExistence type="inferred from homology"/>
<feature type="signal peptide" evidence="15">
    <location>
        <begin position="1"/>
        <end position="21"/>
    </location>
</feature>
<comment type="subcellular location">
    <subcellularLocation>
        <location evidence="1 14">Secreted</location>
    </subcellularLocation>
</comment>
<keyword evidence="6" id="KW-0325">Glycoprotein</keyword>
<name>A0A1L9S2Z5_ASPWE</name>
<comment type="similarity">
    <text evidence="2 14">Belongs to the polysaccharide lyase 1 family.</text>
</comment>
<keyword evidence="3 14" id="KW-0964">Secreted</keyword>
<dbReference type="STRING" id="1073089.A0A1L9S2Z5"/>
<dbReference type="GO" id="GO:0005576">
    <property type="term" value="C:extracellular region"/>
    <property type="evidence" value="ECO:0007669"/>
    <property type="project" value="UniProtKB-SubCell"/>
</dbReference>
<dbReference type="PANTHER" id="PTHR31683">
    <property type="entry name" value="PECTATE LYASE 18-RELATED"/>
    <property type="match status" value="1"/>
</dbReference>
<evidence type="ECO:0000256" key="4">
    <source>
        <dbReference type="ARBA" id="ARBA00022729"/>
    </source>
</evidence>
<evidence type="ECO:0000256" key="13">
    <source>
        <dbReference type="ARBA" id="ARBA00039082"/>
    </source>
</evidence>
<keyword evidence="8 14" id="KW-0119">Carbohydrate metabolism</keyword>
<accession>A0A1L9S2Z5</accession>
<evidence type="ECO:0000313" key="18">
    <source>
        <dbReference type="Proteomes" id="UP000184383"/>
    </source>
</evidence>
<evidence type="ECO:0000256" key="9">
    <source>
        <dbReference type="ARBA" id="ARBA00023316"/>
    </source>
</evidence>
<dbReference type="RefSeq" id="XP_040695194.1">
    <property type="nucleotide sequence ID" value="XM_040832947.1"/>
</dbReference>
<keyword evidence="5" id="KW-1015">Disulfide bond</keyword>
<evidence type="ECO:0000256" key="6">
    <source>
        <dbReference type="ARBA" id="ARBA00023180"/>
    </source>
</evidence>
<sequence>MKTSISIWATALLHLAASVSAAGVTGKAFGFATGTTGGGSATPVTPTTNDELIKYLTGDEPRVILIDRTFDFTLSEGTATETGCIPDSNTCGEHGQNALDGPNWCSSSYPSVEVTYNVAATDPIYVGSNKSLVGVGSKGVIRGRGLKLTSVENVIIQNIHITDLNPQYIWGGDAITLGNTDKIWIDHCKISLVGRQMIVTGFDPAGHVTISHTEFDGITDWSSSCNGDHYWTMLFLGKEDYITLADNYVHDCSGRAPKVGGSGAVTMHAVNNFFWNNLGHDFDVAEGGSVLVENNSFNNVTTPMTEASSTEGGKVFTVVSGGEKCASSLGRNCGANTLVESGDWPSLGDTSMLQTIGDAGSVPALISPVTDVAHQVMANAGVGKI</sequence>
<evidence type="ECO:0000256" key="14">
    <source>
        <dbReference type="RuleBase" id="RU361173"/>
    </source>
</evidence>
<evidence type="ECO:0000256" key="1">
    <source>
        <dbReference type="ARBA" id="ARBA00004613"/>
    </source>
</evidence>
<dbReference type="GO" id="GO:0030570">
    <property type="term" value="F:pectate lyase activity"/>
    <property type="evidence" value="ECO:0007669"/>
    <property type="project" value="InterPro"/>
</dbReference>
<reference evidence="18" key="1">
    <citation type="journal article" date="2017" name="Genome Biol.">
        <title>Comparative genomics reveals high biological diversity and specific adaptations in the industrially and medically important fungal genus Aspergillus.</title>
        <authorList>
            <person name="de Vries R.P."/>
            <person name="Riley R."/>
            <person name="Wiebenga A."/>
            <person name="Aguilar-Osorio G."/>
            <person name="Amillis S."/>
            <person name="Uchima C.A."/>
            <person name="Anderluh G."/>
            <person name="Asadollahi M."/>
            <person name="Askin M."/>
            <person name="Barry K."/>
            <person name="Battaglia E."/>
            <person name="Bayram O."/>
            <person name="Benocci T."/>
            <person name="Braus-Stromeyer S.A."/>
            <person name="Caldana C."/>
            <person name="Canovas D."/>
            <person name="Cerqueira G.C."/>
            <person name="Chen F."/>
            <person name="Chen W."/>
            <person name="Choi C."/>
            <person name="Clum A."/>
            <person name="Dos Santos R.A."/>
            <person name="Damasio A.R."/>
            <person name="Diallinas G."/>
            <person name="Emri T."/>
            <person name="Fekete E."/>
            <person name="Flipphi M."/>
            <person name="Freyberg S."/>
            <person name="Gallo A."/>
            <person name="Gournas C."/>
            <person name="Habgood R."/>
            <person name="Hainaut M."/>
            <person name="Harispe M.L."/>
            <person name="Henrissat B."/>
            <person name="Hilden K.S."/>
            <person name="Hope R."/>
            <person name="Hossain A."/>
            <person name="Karabika E."/>
            <person name="Karaffa L."/>
            <person name="Karanyi Z."/>
            <person name="Krasevec N."/>
            <person name="Kuo A."/>
            <person name="Kusch H."/>
            <person name="LaButti K."/>
            <person name="Lagendijk E.L."/>
            <person name="Lapidus A."/>
            <person name="Levasseur A."/>
            <person name="Lindquist E."/>
            <person name="Lipzen A."/>
            <person name="Logrieco A.F."/>
            <person name="MacCabe A."/>
            <person name="Maekelae M.R."/>
            <person name="Malavazi I."/>
            <person name="Melin P."/>
            <person name="Meyer V."/>
            <person name="Mielnichuk N."/>
            <person name="Miskei M."/>
            <person name="Molnar A.P."/>
            <person name="Mule G."/>
            <person name="Ngan C.Y."/>
            <person name="Orejas M."/>
            <person name="Orosz E."/>
            <person name="Ouedraogo J.P."/>
            <person name="Overkamp K.M."/>
            <person name="Park H.-S."/>
            <person name="Perrone G."/>
            <person name="Piumi F."/>
            <person name="Punt P.J."/>
            <person name="Ram A.F."/>
            <person name="Ramon A."/>
            <person name="Rauscher S."/>
            <person name="Record E."/>
            <person name="Riano-Pachon D.M."/>
            <person name="Robert V."/>
            <person name="Roehrig J."/>
            <person name="Ruller R."/>
            <person name="Salamov A."/>
            <person name="Salih N.S."/>
            <person name="Samson R.A."/>
            <person name="Sandor E."/>
            <person name="Sanguinetti M."/>
            <person name="Schuetze T."/>
            <person name="Sepcic K."/>
            <person name="Shelest E."/>
            <person name="Sherlock G."/>
            <person name="Sophianopoulou V."/>
            <person name="Squina F.M."/>
            <person name="Sun H."/>
            <person name="Susca A."/>
            <person name="Todd R.B."/>
            <person name="Tsang A."/>
            <person name="Unkles S.E."/>
            <person name="van de Wiele N."/>
            <person name="van Rossen-Uffink D."/>
            <person name="Oliveira J.V."/>
            <person name="Vesth T.C."/>
            <person name="Visser J."/>
            <person name="Yu J.-H."/>
            <person name="Zhou M."/>
            <person name="Andersen M.R."/>
            <person name="Archer D.B."/>
            <person name="Baker S.E."/>
            <person name="Benoit I."/>
            <person name="Brakhage A.A."/>
            <person name="Braus G.H."/>
            <person name="Fischer R."/>
            <person name="Frisvad J.C."/>
            <person name="Goldman G.H."/>
            <person name="Houbraken J."/>
            <person name="Oakley B."/>
            <person name="Pocsi I."/>
            <person name="Scazzocchio C."/>
            <person name="Seiboth B."/>
            <person name="vanKuyk P.A."/>
            <person name="Wortman J."/>
            <person name="Dyer P.S."/>
            <person name="Grigoriev I.V."/>
        </authorList>
    </citation>
    <scope>NUCLEOTIDE SEQUENCE [LARGE SCALE GENOMIC DNA]</scope>
    <source>
        <strain evidence="18">DTO 134E9</strain>
    </source>
</reference>
<dbReference type="EMBL" id="KV878209">
    <property type="protein sequence ID" value="OJJ41518.1"/>
    <property type="molecule type" value="Genomic_DNA"/>
</dbReference>
<dbReference type="GO" id="GO:0047490">
    <property type="term" value="F:pectin lyase activity"/>
    <property type="evidence" value="ECO:0007669"/>
    <property type="project" value="UniProtKB-EC"/>
</dbReference>
<dbReference type="GeneID" id="63748795"/>
<dbReference type="VEuPathDB" id="FungiDB:ASPWEDRAFT_270838"/>
<evidence type="ECO:0000256" key="15">
    <source>
        <dbReference type="SAM" id="SignalP"/>
    </source>
</evidence>
<evidence type="ECO:0000256" key="5">
    <source>
        <dbReference type="ARBA" id="ARBA00023157"/>
    </source>
</evidence>
<keyword evidence="9" id="KW-0961">Cell wall biogenesis/degradation</keyword>
<feature type="chain" id="PRO_5013086689" description="pectin lyase" evidence="15">
    <location>
        <begin position="22"/>
        <end position="385"/>
    </location>
</feature>
<evidence type="ECO:0000259" key="16">
    <source>
        <dbReference type="SMART" id="SM00656"/>
    </source>
</evidence>
<dbReference type="InterPro" id="IPR012334">
    <property type="entry name" value="Pectin_lyas_fold"/>
</dbReference>
<evidence type="ECO:0000256" key="12">
    <source>
        <dbReference type="ARBA" id="ARBA00037631"/>
    </source>
</evidence>
<dbReference type="FunFam" id="2.160.20.10:FF:000003">
    <property type="entry name" value="Pectin lyase F"/>
    <property type="match status" value="1"/>
</dbReference>
<feature type="domain" description="Pectate lyase" evidence="16">
    <location>
        <begin position="94"/>
        <end position="303"/>
    </location>
</feature>
<dbReference type="AlphaFoldDB" id="A0A1L9S2Z5"/>
<evidence type="ECO:0000256" key="8">
    <source>
        <dbReference type="ARBA" id="ARBA00023277"/>
    </source>
</evidence>
<evidence type="ECO:0000256" key="7">
    <source>
        <dbReference type="ARBA" id="ARBA00023239"/>
    </source>
</evidence>
<keyword evidence="10 14" id="KW-0624">Polysaccharide degradation</keyword>
<organism evidence="17 18">
    <name type="scientific">Aspergillus wentii DTO 134E9</name>
    <dbReference type="NCBI Taxonomy" id="1073089"/>
    <lineage>
        <taxon>Eukaryota</taxon>
        <taxon>Fungi</taxon>
        <taxon>Dikarya</taxon>
        <taxon>Ascomycota</taxon>
        <taxon>Pezizomycotina</taxon>
        <taxon>Eurotiomycetes</taxon>
        <taxon>Eurotiomycetidae</taxon>
        <taxon>Eurotiales</taxon>
        <taxon>Aspergillaceae</taxon>
        <taxon>Aspergillus</taxon>
        <taxon>Aspergillus subgen. Cremei</taxon>
    </lineage>
</organism>
<dbReference type="SMART" id="SM00656">
    <property type="entry name" value="Amb_all"/>
    <property type="match status" value="1"/>
</dbReference>